<comment type="caution">
    <text evidence="2">The sequence shown here is derived from an EMBL/GenBank/DDBJ whole genome shotgun (WGS) entry which is preliminary data.</text>
</comment>
<sequence length="338" mass="37957">MSGASWTNNQSERKELGSRCTGVWFRIKSWKRWQYWLLPAAVAVAQYEVVYSNFGIKFHLVGKNYNHPILNCVVMRGISNVDASSGPRGTSWTGYDTPARGQDNPCPRRRDWHHEALGLTTSRPEREYRGFSQPQLALPCFEPIPTSVAAAVPALLRGSISGVSVPDLHYNLPRRAQMELLTTQVEPSILLIYEPHVMIPFEDMDISGLPALQLCLTLNNIHHLIMWMIARTFVDPATRFQHAQISGLFLNSKNYGVSAFNAHHDVALPHGLERVLDLEEVEYALKAMRKGNVAVGVRGTDTIVLGVEKKSTAKLQDSRYCTSILDVVWWKACPFCAI</sequence>
<organism evidence="2 3">
    <name type="scientific">Stephania japonica</name>
    <dbReference type="NCBI Taxonomy" id="461633"/>
    <lineage>
        <taxon>Eukaryota</taxon>
        <taxon>Viridiplantae</taxon>
        <taxon>Streptophyta</taxon>
        <taxon>Embryophyta</taxon>
        <taxon>Tracheophyta</taxon>
        <taxon>Spermatophyta</taxon>
        <taxon>Magnoliopsida</taxon>
        <taxon>Ranunculales</taxon>
        <taxon>Menispermaceae</taxon>
        <taxon>Menispermoideae</taxon>
        <taxon>Cissampelideae</taxon>
        <taxon>Stephania</taxon>
    </lineage>
</organism>
<accession>A0AAP0NR01</accession>
<gene>
    <name evidence="2" type="ORF">Sjap_015025</name>
</gene>
<name>A0AAP0NR01_9MAGN</name>
<proteinExistence type="predicted"/>
<evidence type="ECO:0000256" key="1">
    <source>
        <dbReference type="SAM" id="MobiDB-lite"/>
    </source>
</evidence>
<dbReference type="InterPro" id="IPR029055">
    <property type="entry name" value="Ntn_hydrolases_N"/>
</dbReference>
<feature type="region of interest" description="Disordered" evidence="1">
    <location>
        <begin position="87"/>
        <end position="107"/>
    </location>
</feature>
<evidence type="ECO:0000313" key="3">
    <source>
        <dbReference type="Proteomes" id="UP001417504"/>
    </source>
</evidence>
<protein>
    <submittedName>
        <fullName evidence="2">Uncharacterized protein</fullName>
    </submittedName>
</protein>
<reference evidence="2 3" key="1">
    <citation type="submission" date="2024-01" db="EMBL/GenBank/DDBJ databases">
        <title>Genome assemblies of Stephania.</title>
        <authorList>
            <person name="Yang L."/>
        </authorList>
    </citation>
    <scope>NUCLEOTIDE SEQUENCE [LARGE SCALE GENOMIC DNA]</scope>
    <source>
        <strain evidence="2">QJT</strain>
        <tissue evidence="2">Leaf</tissue>
    </source>
</reference>
<dbReference type="Gene3D" id="3.60.20.10">
    <property type="entry name" value="Glutamine Phosphoribosylpyrophosphate, subunit 1, domain 1"/>
    <property type="match status" value="1"/>
</dbReference>
<dbReference type="EMBL" id="JBBNAE010000006">
    <property type="protein sequence ID" value="KAK9116078.1"/>
    <property type="molecule type" value="Genomic_DNA"/>
</dbReference>
<dbReference type="Proteomes" id="UP001417504">
    <property type="component" value="Unassembled WGS sequence"/>
</dbReference>
<keyword evidence="3" id="KW-1185">Reference proteome</keyword>
<evidence type="ECO:0000313" key="2">
    <source>
        <dbReference type="EMBL" id="KAK9116078.1"/>
    </source>
</evidence>
<dbReference type="SUPFAM" id="SSF56235">
    <property type="entry name" value="N-terminal nucleophile aminohydrolases (Ntn hydrolases)"/>
    <property type="match status" value="1"/>
</dbReference>
<dbReference type="AlphaFoldDB" id="A0AAP0NR01"/>